<dbReference type="Proteomes" id="UP000050349">
    <property type="component" value="Unassembled WGS sequence"/>
</dbReference>
<organism evidence="1 2">
    <name type="scientific">Pseudomonas fluorescens</name>
    <dbReference type="NCBI Taxonomy" id="294"/>
    <lineage>
        <taxon>Bacteria</taxon>
        <taxon>Pseudomonadati</taxon>
        <taxon>Pseudomonadota</taxon>
        <taxon>Gammaproteobacteria</taxon>
        <taxon>Pseudomonadales</taxon>
        <taxon>Pseudomonadaceae</taxon>
        <taxon>Pseudomonas</taxon>
    </lineage>
</organism>
<gene>
    <name evidence="1" type="ORF">AN403_5558</name>
</gene>
<reference evidence="1 2" key="1">
    <citation type="submission" date="2015-09" db="EMBL/GenBank/DDBJ databases">
        <authorList>
            <person name="Jackson K.R."/>
            <person name="Lunt B.L."/>
            <person name="Fisher J.N.B."/>
            <person name="Gardner A.V."/>
            <person name="Bailey M.E."/>
            <person name="Deus L.M."/>
            <person name="Earl A.S."/>
            <person name="Gibby P.D."/>
            <person name="Hartmann K.A."/>
            <person name="Liu J.E."/>
            <person name="Manci A.M."/>
            <person name="Nielsen D.A."/>
            <person name="Solomon M.B."/>
            <person name="Breakwell D.P."/>
            <person name="Burnett S.H."/>
            <person name="Grose J.H."/>
        </authorList>
    </citation>
    <scope>NUCLEOTIDE SEQUENCE [LARGE SCALE GENOMIC DNA]</scope>
    <source>
        <strain evidence="1 2">S613</strain>
    </source>
</reference>
<comment type="caution">
    <text evidence="1">The sequence shown here is derived from an EMBL/GenBank/DDBJ whole genome shotgun (WGS) entry which is preliminary data.</text>
</comment>
<dbReference type="AlphaFoldDB" id="A0A0P8X503"/>
<sequence length="173" mass="18764">MAGSIEKCGKCLFRLEIRENPIYVDPWSSRIVCACHLRKNGARGRQQQIIFTEKPADLAGDMIISGKRVDQIGTTHGKPVAIKCKHAGAQSICIDFSLHMSGNCWQLGSAVGSPNDLLRSKKIEVVELWPGFFNMMTMGSQQQAGSLHRSGNLLIDVGSGPGVCTKSDTQPHG</sequence>
<name>A0A0P8X503_PSEFL</name>
<evidence type="ECO:0000313" key="1">
    <source>
        <dbReference type="EMBL" id="KPU61242.1"/>
    </source>
</evidence>
<evidence type="ECO:0000313" key="2">
    <source>
        <dbReference type="Proteomes" id="UP000050349"/>
    </source>
</evidence>
<protein>
    <submittedName>
        <fullName evidence="1">Uncharacterized protein</fullName>
    </submittedName>
</protein>
<accession>A0A0P8X503</accession>
<proteinExistence type="predicted"/>
<dbReference type="EMBL" id="LJXB01000058">
    <property type="protein sequence ID" value="KPU61242.1"/>
    <property type="molecule type" value="Genomic_DNA"/>
</dbReference>